<comment type="caution">
    <text evidence="3">The sequence shown here is derived from an EMBL/GenBank/DDBJ whole genome shotgun (WGS) entry which is preliminary data.</text>
</comment>
<feature type="region of interest" description="Disordered" evidence="2">
    <location>
        <begin position="1"/>
        <end position="33"/>
    </location>
</feature>
<keyword evidence="4" id="KW-1185">Reference proteome</keyword>
<sequence>MGYSSSEILERERKNGETEGAGKREKEERRGGAQVDVDLEKMKLGEWFDFLEVHLPKQIIEQTEKMIEEMRRKAERVHDYLMEQKKEGKVAEG</sequence>
<name>A0AAV5LXV4_9ROSI</name>
<gene>
    <name evidence="3" type="ORF">SLEP1_g49710</name>
</gene>
<evidence type="ECO:0000256" key="1">
    <source>
        <dbReference type="SAM" id="Coils"/>
    </source>
</evidence>
<dbReference type="EMBL" id="BPVZ01000157">
    <property type="protein sequence ID" value="GKV42295.1"/>
    <property type="molecule type" value="Genomic_DNA"/>
</dbReference>
<dbReference type="Proteomes" id="UP001054252">
    <property type="component" value="Unassembled WGS sequence"/>
</dbReference>
<feature type="coiled-coil region" evidence="1">
    <location>
        <begin position="60"/>
        <end position="87"/>
    </location>
</feature>
<accession>A0AAV5LXV4</accession>
<dbReference type="AlphaFoldDB" id="A0AAV5LXV4"/>
<organism evidence="3 4">
    <name type="scientific">Rubroshorea leprosula</name>
    <dbReference type="NCBI Taxonomy" id="152421"/>
    <lineage>
        <taxon>Eukaryota</taxon>
        <taxon>Viridiplantae</taxon>
        <taxon>Streptophyta</taxon>
        <taxon>Embryophyta</taxon>
        <taxon>Tracheophyta</taxon>
        <taxon>Spermatophyta</taxon>
        <taxon>Magnoliopsida</taxon>
        <taxon>eudicotyledons</taxon>
        <taxon>Gunneridae</taxon>
        <taxon>Pentapetalae</taxon>
        <taxon>rosids</taxon>
        <taxon>malvids</taxon>
        <taxon>Malvales</taxon>
        <taxon>Dipterocarpaceae</taxon>
        <taxon>Rubroshorea</taxon>
    </lineage>
</organism>
<proteinExistence type="predicted"/>
<evidence type="ECO:0000313" key="4">
    <source>
        <dbReference type="Proteomes" id="UP001054252"/>
    </source>
</evidence>
<evidence type="ECO:0000313" key="3">
    <source>
        <dbReference type="EMBL" id="GKV42295.1"/>
    </source>
</evidence>
<evidence type="ECO:0000256" key="2">
    <source>
        <dbReference type="SAM" id="MobiDB-lite"/>
    </source>
</evidence>
<protein>
    <submittedName>
        <fullName evidence="3">Uncharacterized protein</fullName>
    </submittedName>
</protein>
<keyword evidence="1" id="KW-0175">Coiled coil</keyword>
<feature type="compositionally biased region" description="Basic and acidic residues" evidence="2">
    <location>
        <begin position="8"/>
        <end position="31"/>
    </location>
</feature>
<reference evidence="3 4" key="1">
    <citation type="journal article" date="2021" name="Commun. Biol.">
        <title>The genome of Shorea leprosula (Dipterocarpaceae) highlights the ecological relevance of drought in aseasonal tropical rainforests.</title>
        <authorList>
            <person name="Ng K.K.S."/>
            <person name="Kobayashi M.J."/>
            <person name="Fawcett J.A."/>
            <person name="Hatakeyama M."/>
            <person name="Paape T."/>
            <person name="Ng C.H."/>
            <person name="Ang C.C."/>
            <person name="Tnah L.H."/>
            <person name="Lee C.T."/>
            <person name="Nishiyama T."/>
            <person name="Sese J."/>
            <person name="O'Brien M.J."/>
            <person name="Copetti D."/>
            <person name="Mohd Noor M.I."/>
            <person name="Ong R.C."/>
            <person name="Putra M."/>
            <person name="Sireger I.Z."/>
            <person name="Indrioko S."/>
            <person name="Kosugi Y."/>
            <person name="Izuno A."/>
            <person name="Isagi Y."/>
            <person name="Lee S.L."/>
            <person name="Shimizu K.K."/>
        </authorList>
    </citation>
    <scope>NUCLEOTIDE SEQUENCE [LARGE SCALE GENOMIC DNA]</scope>
    <source>
        <strain evidence="3">214</strain>
    </source>
</reference>